<dbReference type="AlphaFoldDB" id="A0A162I4U1"/>
<feature type="compositionally biased region" description="Polar residues" evidence="1">
    <location>
        <begin position="52"/>
        <end position="71"/>
    </location>
</feature>
<organism evidence="2 3">
    <name type="scientific">Beauveria brongniartii RCEF 3172</name>
    <dbReference type="NCBI Taxonomy" id="1081107"/>
    <lineage>
        <taxon>Eukaryota</taxon>
        <taxon>Fungi</taxon>
        <taxon>Dikarya</taxon>
        <taxon>Ascomycota</taxon>
        <taxon>Pezizomycotina</taxon>
        <taxon>Sordariomycetes</taxon>
        <taxon>Hypocreomycetidae</taxon>
        <taxon>Hypocreales</taxon>
        <taxon>Cordycipitaceae</taxon>
        <taxon>Beauveria</taxon>
        <taxon>Beauveria brongniartii</taxon>
    </lineage>
</organism>
<protein>
    <submittedName>
        <fullName evidence="2">Uncharacterized protein</fullName>
    </submittedName>
</protein>
<name>A0A162I4U1_9HYPO</name>
<feature type="region of interest" description="Disordered" evidence="1">
    <location>
        <begin position="42"/>
        <end position="82"/>
    </location>
</feature>
<evidence type="ECO:0000256" key="1">
    <source>
        <dbReference type="SAM" id="MobiDB-lite"/>
    </source>
</evidence>
<sequence length="82" mass="8662">MDTDREGVNVPADADAKMEGTDETVSTQVASAEIADTEMGGSVIPATEGTDLMTSPSYSHGRQFPSSSGKKTTPVKIKDELW</sequence>
<keyword evidence="3" id="KW-1185">Reference proteome</keyword>
<evidence type="ECO:0000313" key="2">
    <source>
        <dbReference type="EMBL" id="OAA52325.1"/>
    </source>
</evidence>
<dbReference type="EMBL" id="AZHA01000001">
    <property type="protein sequence ID" value="OAA52325.1"/>
    <property type="molecule type" value="Genomic_DNA"/>
</dbReference>
<dbReference type="Proteomes" id="UP000076863">
    <property type="component" value="Unassembled WGS sequence"/>
</dbReference>
<feature type="region of interest" description="Disordered" evidence="1">
    <location>
        <begin position="1"/>
        <end position="23"/>
    </location>
</feature>
<gene>
    <name evidence="2" type="ORF">BBO_00166</name>
</gene>
<reference evidence="2 3" key="1">
    <citation type="journal article" date="2016" name="Genome Biol. Evol.">
        <title>Divergent and convergent evolution of fungal pathogenicity.</title>
        <authorList>
            <person name="Shang Y."/>
            <person name="Xiao G."/>
            <person name="Zheng P."/>
            <person name="Cen K."/>
            <person name="Zhan S."/>
            <person name="Wang C."/>
        </authorList>
    </citation>
    <scope>NUCLEOTIDE SEQUENCE [LARGE SCALE GENOMIC DNA]</scope>
    <source>
        <strain evidence="2 3">RCEF 3172</strain>
    </source>
</reference>
<accession>A0A162I4U1</accession>
<proteinExistence type="predicted"/>
<evidence type="ECO:0000313" key="3">
    <source>
        <dbReference type="Proteomes" id="UP000076863"/>
    </source>
</evidence>
<comment type="caution">
    <text evidence="2">The sequence shown here is derived from an EMBL/GenBank/DDBJ whole genome shotgun (WGS) entry which is preliminary data.</text>
</comment>